<evidence type="ECO:0000259" key="1">
    <source>
        <dbReference type="Pfam" id="PF00990"/>
    </source>
</evidence>
<dbReference type="InterPro" id="IPR050469">
    <property type="entry name" value="Diguanylate_Cyclase"/>
</dbReference>
<evidence type="ECO:0000313" key="2">
    <source>
        <dbReference type="EMBL" id="EDR97775.1"/>
    </source>
</evidence>
<evidence type="ECO:0000313" key="3">
    <source>
        <dbReference type="Proteomes" id="UP000004935"/>
    </source>
</evidence>
<reference evidence="2" key="1">
    <citation type="submission" date="2007-11" db="EMBL/GenBank/DDBJ databases">
        <authorList>
            <person name="Fulton L."/>
            <person name="Clifton S."/>
            <person name="Fulton B."/>
            <person name="Xu J."/>
            <person name="Minx P."/>
            <person name="Pepin K.H."/>
            <person name="Johnson M."/>
            <person name="Thiruvilangam P."/>
            <person name="Bhonagiri V."/>
            <person name="Nash W.E."/>
            <person name="Mardis E.R."/>
            <person name="Wilson R.K."/>
        </authorList>
    </citation>
    <scope>NUCLEOTIDE SEQUENCE [LARGE SCALE GENOMIC DNA]</scope>
    <source>
        <strain evidence="2">DSM 14662</strain>
    </source>
</reference>
<dbReference type="Gene3D" id="3.30.70.270">
    <property type="match status" value="1"/>
</dbReference>
<comment type="caution">
    <text evidence="2">The sequence shown here is derived from an EMBL/GenBank/DDBJ whole genome shotgun (WGS) entry which is preliminary data.</text>
</comment>
<dbReference type="InterPro" id="IPR000160">
    <property type="entry name" value="GGDEF_dom"/>
</dbReference>
<dbReference type="GO" id="GO:1902201">
    <property type="term" value="P:negative regulation of bacterial-type flagellum-dependent cell motility"/>
    <property type="evidence" value="ECO:0007669"/>
    <property type="project" value="TreeGrafter"/>
</dbReference>
<dbReference type="EMBL" id="ABAX03000012">
    <property type="protein sequence ID" value="EDR97775.1"/>
    <property type="molecule type" value="Genomic_DNA"/>
</dbReference>
<dbReference type="GO" id="GO:0052621">
    <property type="term" value="F:diguanylate cyclase activity"/>
    <property type="evidence" value="ECO:0007669"/>
    <property type="project" value="TreeGrafter"/>
</dbReference>
<dbReference type="Pfam" id="PF00990">
    <property type="entry name" value="GGDEF"/>
    <property type="match status" value="1"/>
</dbReference>
<gene>
    <name evidence="2" type="ORF">ANACAC_01397</name>
</gene>
<reference evidence="2" key="2">
    <citation type="submission" date="2013-11" db="EMBL/GenBank/DDBJ databases">
        <title>Draft genome sequence of Anaerostipes caccae (DSM 14662).</title>
        <authorList>
            <person name="Sudarsanam P."/>
            <person name="Ley R."/>
            <person name="Guruge J."/>
            <person name="Turnbaugh P.J."/>
            <person name="Mahowald M."/>
            <person name="Liep D."/>
            <person name="Gordon J."/>
        </authorList>
    </citation>
    <scope>NUCLEOTIDE SEQUENCE</scope>
    <source>
        <strain evidence="2">DSM 14662</strain>
    </source>
</reference>
<dbReference type="InterPro" id="IPR029787">
    <property type="entry name" value="Nucleotide_cyclase"/>
</dbReference>
<dbReference type="RefSeq" id="WP_006566881.1">
    <property type="nucleotide sequence ID" value="NZ_AP023027.1"/>
</dbReference>
<dbReference type="InterPro" id="IPR043128">
    <property type="entry name" value="Rev_trsase/Diguanyl_cyclase"/>
</dbReference>
<feature type="domain" description="GGDEF" evidence="1">
    <location>
        <begin position="28"/>
        <end position="68"/>
    </location>
</feature>
<dbReference type="STRING" id="411490.ANACAC_01397"/>
<keyword evidence="3" id="KW-1185">Reference proteome</keyword>
<dbReference type="PANTHER" id="PTHR45138:SF9">
    <property type="entry name" value="DIGUANYLATE CYCLASE DGCM-RELATED"/>
    <property type="match status" value="1"/>
</dbReference>
<dbReference type="GO" id="GO:0005886">
    <property type="term" value="C:plasma membrane"/>
    <property type="evidence" value="ECO:0007669"/>
    <property type="project" value="TreeGrafter"/>
</dbReference>
<name>B0MCV5_ANACD</name>
<dbReference type="PANTHER" id="PTHR45138">
    <property type="entry name" value="REGULATORY COMPONENTS OF SENSORY TRANSDUCTION SYSTEM"/>
    <property type="match status" value="1"/>
</dbReference>
<dbReference type="SUPFAM" id="SSF55073">
    <property type="entry name" value="Nucleotide cyclase"/>
    <property type="match status" value="1"/>
</dbReference>
<accession>B0MCV5</accession>
<dbReference type="Proteomes" id="UP000004935">
    <property type="component" value="Unassembled WGS sequence"/>
</dbReference>
<organism evidence="2 3">
    <name type="scientific">Anaerostipes caccae (strain DSM 14662 / CCUG 47493 / JCM 13470 / NCIMB 13811 / L1-92)</name>
    <dbReference type="NCBI Taxonomy" id="411490"/>
    <lineage>
        <taxon>Bacteria</taxon>
        <taxon>Bacillati</taxon>
        <taxon>Bacillota</taxon>
        <taxon>Clostridia</taxon>
        <taxon>Lachnospirales</taxon>
        <taxon>Lachnospiraceae</taxon>
        <taxon>Anaerostipes</taxon>
    </lineage>
</organism>
<sequence>MSEYDRIIIGEQYQKIAEINQKLNQQVIRDRLTGLFNRSYLETSLREQFQSVQEKHGNIACMMIDIDSINYFLSKCRPVYFFYDTM</sequence>
<dbReference type="eggNOG" id="COG3706">
    <property type="taxonomic scope" value="Bacteria"/>
</dbReference>
<proteinExistence type="predicted"/>
<dbReference type="GO" id="GO:0043709">
    <property type="term" value="P:cell adhesion involved in single-species biofilm formation"/>
    <property type="evidence" value="ECO:0007669"/>
    <property type="project" value="TreeGrafter"/>
</dbReference>
<protein>
    <recommendedName>
        <fullName evidence="1">GGDEF domain-containing protein</fullName>
    </recommendedName>
</protein>
<dbReference type="HOGENOM" id="CLU_173793_0_0_9"/>
<dbReference type="AlphaFoldDB" id="B0MCV5"/>